<feature type="compositionally biased region" description="Polar residues" evidence="1">
    <location>
        <begin position="835"/>
        <end position="846"/>
    </location>
</feature>
<dbReference type="AlphaFoldDB" id="A0AAQ3WYI5"/>
<feature type="compositionally biased region" description="Low complexity" evidence="1">
    <location>
        <begin position="848"/>
        <end position="857"/>
    </location>
</feature>
<feature type="compositionally biased region" description="Polar residues" evidence="1">
    <location>
        <begin position="457"/>
        <end position="470"/>
    </location>
</feature>
<evidence type="ECO:0000256" key="1">
    <source>
        <dbReference type="SAM" id="MobiDB-lite"/>
    </source>
</evidence>
<feature type="region of interest" description="Disordered" evidence="1">
    <location>
        <begin position="208"/>
        <end position="227"/>
    </location>
</feature>
<proteinExistence type="predicted"/>
<dbReference type="EMBL" id="CP144749">
    <property type="protein sequence ID" value="WVZ78216.1"/>
    <property type="molecule type" value="Genomic_DNA"/>
</dbReference>
<keyword evidence="3" id="KW-1185">Reference proteome</keyword>
<gene>
    <name evidence="2" type="ORF">U9M48_025965</name>
</gene>
<dbReference type="Proteomes" id="UP001341281">
    <property type="component" value="Chromosome 05"/>
</dbReference>
<feature type="compositionally biased region" description="Low complexity" evidence="1">
    <location>
        <begin position="134"/>
        <end position="146"/>
    </location>
</feature>
<reference evidence="2 3" key="1">
    <citation type="submission" date="2024-02" db="EMBL/GenBank/DDBJ databases">
        <title>High-quality chromosome-scale genome assembly of Pensacola bahiagrass (Paspalum notatum Flugge var. saurae).</title>
        <authorList>
            <person name="Vega J.M."/>
            <person name="Podio M."/>
            <person name="Orjuela J."/>
            <person name="Siena L.A."/>
            <person name="Pessino S.C."/>
            <person name="Combes M.C."/>
            <person name="Mariac C."/>
            <person name="Albertini E."/>
            <person name="Pupilli F."/>
            <person name="Ortiz J.P.A."/>
            <person name="Leblanc O."/>
        </authorList>
    </citation>
    <scope>NUCLEOTIDE SEQUENCE [LARGE SCALE GENOMIC DNA]</scope>
    <source>
        <strain evidence="2">R1</strain>
        <tissue evidence="2">Leaf</tissue>
    </source>
</reference>
<sequence length="898" mass="95454">MNESCSIACIRTRRDVAVGAGDDGDGLVGARQRAGEAEVGDAGLHVGVQEDVVGLDVAVDHRRVAVVVEVGQPLRHAGGHVRDTQSASARFSGGPCSASHRLPLGMNSYSIIASLSLWMYPSSRTMFRCRSRPRSPTSLSTSGVSSDAAASPSVGAGRHSFFTATTARARGSSALYTTPVAPMPTVFASLMHASTSLLVNPTRWNAVSRHGHAPPASAPPPRFSSSYHRRYAYRPPRSAVNAATTASIPTSHPTATRFSRALMPRGRAATPVSRLPEHGGSTPPHSPALPASSSGLIERRTPFPGTGPVRLLYDRFSVSSAGELPKFSGMPPVRELLDRSRMAIAGIMASGLGISPLSRLRLRLSFTSLWHDARLDGIAPASRLFDTSSAASAGQSWNWSGSSPEMRLSDARKLCRVGIVNRLDGIEYWRRLRETSTNDSDADDARSPGISPDRSLPASSSRCSDGSLPNPTGIVPVSRLLCMRTRTSDEHDASPAGIPPVKPLLNIISLASALPSQIPAGTGPARELDDTSTHCNGELLPSDAGSGPLEHLQARHVADGRRHGAVEAVAHEDQQPEVAQLSYLVGDRAGEQVVGEVEEDERRDVAELRRYLAFEAVLVQVERGERRKPSELRWDGAVEVADGEVEVLEVGEVAELRRDASLERIVTDDEALEGLEHAELRWDLAGDVVAGEAQELELGEAPVSRRDVAAEKAAPEVDGLERRGVGEVGGERADEVVAGGVDGCQEPRPAGNAPSKEFWLTSNTWRLESGAKDLGSVVANALEERLRTVSDGSRSTSSETLPLRFLPERSRTSTTPAALHRTPVQPQCGAALAPSFQSASAPNESTKPALSASSAARSPPPPAAAPTPVYKMETDTVTSRTTSTRTLASIRIRMPDVC</sequence>
<accession>A0AAQ3WYI5</accession>
<evidence type="ECO:0000313" key="3">
    <source>
        <dbReference type="Proteomes" id="UP001341281"/>
    </source>
</evidence>
<organism evidence="2 3">
    <name type="scientific">Paspalum notatum var. saurae</name>
    <dbReference type="NCBI Taxonomy" id="547442"/>
    <lineage>
        <taxon>Eukaryota</taxon>
        <taxon>Viridiplantae</taxon>
        <taxon>Streptophyta</taxon>
        <taxon>Embryophyta</taxon>
        <taxon>Tracheophyta</taxon>
        <taxon>Spermatophyta</taxon>
        <taxon>Magnoliopsida</taxon>
        <taxon>Liliopsida</taxon>
        <taxon>Poales</taxon>
        <taxon>Poaceae</taxon>
        <taxon>PACMAD clade</taxon>
        <taxon>Panicoideae</taxon>
        <taxon>Andropogonodae</taxon>
        <taxon>Paspaleae</taxon>
        <taxon>Paspalinae</taxon>
        <taxon>Paspalum</taxon>
    </lineage>
</organism>
<feature type="region of interest" description="Disordered" evidence="1">
    <location>
        <begin position="787"/>
        <end position="883"/>
    </location>
</feature>
<feature type="region of interest" description="Disordered" evidence="1">
    <location>
        <begin position="435"/>
        <end position="471"/>
    </location>
</feature>
<feature type="compositionally biased region" description="Polar residues" evidence="1">
    <location>
        <begin position="790"/>
        <end position="800"/>
    </location>
</feature>
<feature type="region of interest" description="Disordered" evidence="1">
    <location>
        <begin position="266"/>
        <end position="301"/>
    </location>
</feature>
<evidence type="ECO:0000313" key="2">
    <source>
        <dbReference type="EMBL" id="WVZ78216.1"/>
    </source>
</evidence>
<protein>
    <submittedName>
        <fullName evidence="2">Uncharacterized protein</fullName>
    </submittedName>
</protein>
<name>A0AAQ3WYI5_PASNO</name>
<feature type="region of interest" description="Disordered" evidence="1">
    <location>
        <begin position="129"/>
        <end position="151"/>
    </location>
</feature>